<dbReference type="AlphaFoldDB" id="A0AAD7GEY1"/>
<dbReference type="Proteomes" id="UP001221757">
    <property type="component" value="Unassembled WGS sequence"/>
</dbReference>
<sequence length="730" mass="82389">MSTTRRQSGRLAKQALSIKETNDPKSQEKSPKRGSATINSDDEEESDEEHDVESDASQYERPVKRQKTSTKKSTARSGTVWKRKADKKCYITPIPLAILLEIFGHLEPKDLIRLARTNHAFRGQLLSTASKSIWEAARENVDGPDCPPDLSEHRWARLLYGPARCQSCGANNIQRVDYGLRRRACTKCLKANLVVAFSFKNEFPHLDKTVLDLLPYTNIGGFAHGHASKNRFYWIPDIKAMAKELEAHKHDVEMRVIGAQKKLEDLKNERIAMAEAAVDHAAICTAWLRQLAIRRQENDRQQKEQRHKAIEAKFLNLGYLEADVVSIRYQTRVYLAAAFTDRMWDKIRPELEPIVQKSKEKRLEDEREARIRARTQLVEDIYKEYKKTLAPSQWRYLPGLYEVAQLPAFSILVNAPDDMNVETVHFKEAAESLPEFAAPWPAAREVELVQLVHDARTSDSGLSSQSSSATASSPLDLATTVFTCAQHCNSTTGGVLFGRDAAVHRCREPNYGLSTRTEIPVKTILKFSTRLSTAAASIVAQAGLDATRATCAEMDGLDLRLLCIACPPRRDPATQKTSYDAYSWREAVSHFLFCRYSTPIWRRLTSAESQKVRANELDDSTLAWSCSHCPLHLDNWQTLEDVTGHVKTVHAIANPTFPGDLFRYLNASRAPEPFFSPAVEFHCKRCPQSKGKGNSVRRGFVMRGVIDHLKNQHKVSNPGPKDWEQVAQSI</sequence>
<dbReference type="EMBL" id="JARKIE010000056">
    <property type="protein sequence ID" value="KAJ7691800.1"/>
    <property type="molecule type" value="Genomic_DNA"/>
</dbReference>
<dbReference type="CDD" id="cd09917">
    <property type="entry name" value="F-box_SF"/>
    <property type="match status" value="1"/>
</dbReference>
<feature type="compositionally biased region" description="Basic and acidic residues" evidence="1">
    <location>
        <begin position="20"/>
        <end position="31"/>
    </location>
</feature>
<dbReference type="PROSITE" id="PS50181">
    <property type="entry name" value="FBOX"/>
    <property type="match status" value="1"/>
</dbReference>
<feature type="domain" description="F-box" evidence="2">
    <location>
        <begin position="88"/>
        <end position="137"/>
    </location>
</feature>
<proteinExistence type="predicted"/>
<feature type="compositionally biased region" description="Basic residues" evidence="1">
    <location>
        <begin position="64"/>
        <end position="74"/>
    </location>
</feature>
<feature type="compositionally biased region" description="Acidic residues" evidence="1">
    <location>
        <begin position="40"/>
        <end position="54"/>
    </location>
</feature>
<dbReference type="InterPro" id="IPR001810">
    <property type="entry name" value="F-box_dom"/>
</dbReference>
<accession>A0AAD7GEY1</accession>
<reference evidence="3" key="1">
    <citation type="submission" date="2023-03" db="EMBL/GenBank/DDBJ databases">
        <title>Massive genome expansion in bonnet fungi (Mycena s.s.) driven by repeated elements and novel gene families across ecological guilds.</title>
        <authorList>
            <consortium name="Lawrence Berkeley National Laboratory"/>
            <person name="Harder C.B."/>
            <person name="Miyauchi S."/>
            <person name="Viragh M."/>
            <person name="Kuo A."/>
            <person name="Thoen E."/>
            <person name="Andreopoulos B."/>
            <person name="Lu D."/>
            <person name="Skrede I."/>
            <person name="Drula E."/>
            <person name="Henrissat B."/>
            <person name="Morin E."/>
            <person name="Kohler A."/>
            <person name="Barry K."/>
            <person name="LaButti K."/>
            <person name="Morin E."/>
            <person name="Salamov A."/>
            <person name="Lipzen A."/>
            <person name="Mereny Z."/>
            <person name="Hegedus B."/>
            <person name="Baldrian P."/>
            <person name="Stursova M."/>
            <person name="Weitz H."/>
            <person name="Taylor A."/>
            <person name="Grigoriev I.V."/>
            <person name="Nagy L.G."/>
            <person name="Martin F."/>
            <person name="Kauserud H."/>
        </authorList>
    </citation>
    <scope>NUCLEOTIDE SEQUENCE</scope>
    <source>
        <strain evidence="3">CBHHK067</strain>
    </source>
</reference>
<gene>
    <name evidence="3" type="ORF">B0H17DRAFT_1331006</name>
</gene>
<evidence type="ECO:0000256" key="1">
    <source>
        <dbReference type="SAM" id="MobiDB-lite"/>
    </source>
</evidence>
<protein>
    <recommendedName>
        <fullName evidence="2">F-box domain-containing protein</fullName>
    </recommendedName>
</protein>
<dbReference type="Pfam" id="PF00646">
    <property type="entry name" value="F-box"/>
    <property type="match status" value="1"/>
</dbReference>
<name>A0AAD7GEY1_MYCRO</name>
<evidence type="ECO:0000313" key="4">
    <source>
        <dbReference type="Proteomes" id="UP001221757"/>
    </source>
</evidence>
<organism evidence="3 4">
    <name type="scientific">Mycena rosella</name>
    <name type="common">Pink bonnet</name>
    <name type="synonym">Agaricus rosellus</name>
    <dbReference type="NCBI Taxonomy" id="1033263"/>
    <lineage>
        <taxon>Eukaryota</taxon>
        <taxon>Fungi</taxon>
        <taxon>Dikarya</taxon>
        <taxon>Basidiomycota</taxon>
        <taxon>Agaricomycotina</taxon>
        <taxon>Agaricomycetes</taxon>
        <taxon>Agaricomycetidae</taxon>
        <taxon>Agaricales</taxon>
        <taxon>Marasmiineae</taxon>
        <taxon>Mycenaceae</taxon>
        <taxon>Mycena</taxon>
    </lineage>
</organism>
<dbReference type="InterPro" id="IPR036047">
    <property type="entry name" value="F-box-like_dom_sf"/>
</dbReference>
<feature type="region of interest" description="Disordered" evidence="1">
    <location>
        <begin position="1"/>
        <end position="78"/>
    </location>
</feature>
<keyword evidence="4" id="KW-1185">Reference proteome</keyword>
<evidence type="ECO:0000259" key="2">
    <source>
        <dbReference type="PROSITE" id="PS50181"/>
    </source>
</evidence>
<comment type="caution">
    <text evidence="3">The sequence shown here is derived from an EMBL/GenBank/DDBJ whole genome shotgun (WGS) entry which is preliminary data.</text>
</comment>
<evidence type="ECO:0000313" key="3">
    <source>
        <dbReference type="EMBL" id="KAJ7691800.1"/>
    </source>
</evidence>
<dbReference type="SUPFAM" id="SSF81383">
    <property type="entry name" value="F-box domain"/>
    <property type="match status" value="1"/>
</dbReference>